<feature type="compositionally biased region" description="Basic residues" evidence="1">
    <location>
        <begin position="1"/>
        <end position="10"/>
    </location>
</feature>
<evidence type="ECO:0000313" key="2">
    <source>
        <dbReference type="EMBL" id="KAF2997335.1"/>
    </source>
</evidence>
<evidence type="ECO:0000256" key="1">
    <source>
        <dbReference type="SAM" id="MobiDB-lite"/>
    </source>
</evidence>
<dbReference type="EMBL" id="SWKU01000023">
    <property type="protein sequence ID" value="KAF2997335.1"/>
    <property type="molecule type" value="Genomic_DNA"/>
</dbReference>
<gene>
    <name evidence="2" type="ORF">E8E13_003152</name>
</gene>
<reference evidence="2" key="1">
    <citation type="submission" date="2019-04" db="EMBL/GenBank/DDBJ databases">
        <title>Sequencing of skin fungus with MAO and IRED activity.</title>
        <authorList>
            <person name="Marsaioli A.J."/>
            <person name="Bonatto J.M.C."/>
            <person name="Reis Junior O."/>
        </authorList>
    </citation>
    <scope>NUCLEOTIDE SEQUENCE</scope>
    <source>
        <strain evidence="2">30M1</strain>
    </source>
</reference>
<dbReference type="OrthoDB" id="3882589at2759"/>
<sequence length="410" mass="47222">MARHNSRRRRKDDCDEPYNPLPRPRGFLAAPASLQHGAQGWWVGGAWIEPPAPKYEQRSLLSPIVIDKSEDSDCYEVLPPTQSVKPSPMPQSAPFDFNNGEQTLPWVKPLGRPSNHTARSFADSADGELLSYLADRSISRGFLVEIDHLLKDHPEISDHPEGREMIMQVNSLSPLEAYKYFLRGYTRPARYIDGVIRSDHFVMPAQYPYRPLSTKNDPELVDFFEGFEYRWDIIDRIDKMDYLGVDIVDFVMDEIPVQLPARRTYDNNTRPQSRPIAQQLKIHPTSSRSTRRRKNNKIRVQSIPPALQTQATELRSAKANLERAYNQEQNVMDLKARCTGVSFSWSDIIAARARAERRYVNCLIRYARNANLMSPVQARELQANFTRRKMEASGMNNRSYLLGLFPRELK</sequence>
<accession>A0A9P4W915</accession>
<proteinExistence type="predicted"/>
<dbReference type="Proteomes" id="UP000801428">
    <property type="component" value="Unassembled WGS sequence"/>
</dbReference>
<name>A0A9P4W915_CURKU</name>
<protein>
    <submittedName>
        <fullName evidence="2">Uncharacterized protein</fullName>
    </submittedName>
</protein>
<dbReference type="AlphaFoldDB" id="A0A9P4W915"/>
<evidence type="ECO:0000313" key="3">
    <source>
        <dbReference type="Proteomes" id="UP000801428"/>
    </source>
</evidence>
<comment type="caution">
    <text evidence="2">The sequence shown here is derived from an EMBL/GenBank/DDBJ whole genome shotgun (WGS) entry which is preliminary data.</text>
</comment>
<keyword evidence="3" id="KW-1185">Reference proteome</keyword>
<feature type="region of interest" description="Disordered" evidence="1">
    <location>
        <begin position="1"/>
        <end position="25"/>
    </location>
</feature>
<organism evidence="2 3">
    <name type="scientific">Curvularia kusanoi</name>
    <name type="common">Cochliobolus kusanoi</name>
    <dbReference type="NCBI Taxonomy" id="90978"/>
    <lineage>
        <taxon>Eukaryota</taxon>
        <taxon>Fungi</taxon>
        <taxon>Dikarya</taxon>
        <taxon>Ascomycota</taxon>
        <taxon>Pezizomycotina</taxon>
        <taxon>Dothideomycetes</taxon>
        <taxon>Pleosporomycetidae</taxon>
        <taxon>Pleosporales</taxon>
        <taxon>Pleosporineae</taxon>
        <taxon>Pleosporaceae</taxon>
        <taxon>Curvularia</taxon>
    </lineage>
</organism>